<proteinExistence type="predicted"/>
<dbReference type="Proteomes" id="UP000834106">
    <property type="component" value="Chromosome 12"/>
</dbReference>
<reference evidence="2" key="1">
    <citation type="submission" date="2023-05" db="EMBL/GenBank/DDBJ databases">
        <authorList>
            <person name="Huff M."/>
        </authorList>
    </citation>
    <scope>NUCLEOTIDE SEQUENCE</scope>
</reference>
<feature type="compositionally biased region" description="Low complexity" evidence="1">
    <location>
        <begin position="113"/>
        <end position="128"/>
    </location>
</feature>
<dbReference type="AlphaFoldDB" id="A0AAD1ZLZ7"/>
<keyword evidence="3" id="KW-1185">Reference proteome</keyword>
<organism evidence="2 3">
    <name type="scientific">Fraxinus pennsylvanica</name>
    <dbReference type="NCBI Taxonomy" id="56036"/>
    <lineage>
        <taxon>Eukaryota</taxon>
        <taxon>Viridiplantae</taxon>
        <taxon>Streptophyta</taxon>
        <taxon>Embryophyta</taxon>
        <taxon>Tracheophyta</taxon>
        <taxon>Spermatophyta</taxon>
        <taxon>Magnoliopsida</taxon>
        <taxon>eudicotyledons</taxon>
        <taxon>Gunneridae</taxon>
        <taxon>Pentapetalae</taxon>
        <taxon>asterids</taxon>
        <taxon>lamiids</taxon>
        <taxon>Lamiales</taxon>
        <taxon>Oleaceae</taxon>
        <taxon>Oleeae</taxon>
        <taxon>Fraxinus</taxon>
    </lineage>
</organism>
<feature type="region of interest" description="Disordered" evidence="1">
    <location>
        <begin position="31"/>
        <end position="51"/>
    </location>
</feature>
<name>A0AAD1ZLZ7_9LAMI</name>
<dbReference type="EMBL" id="OU503047">
    <property type="protein sequence ID" value="CAI9771869.1"/>
    <property type="molecule type" value="Genomic_DNA"/>
</dbReference>
<dbReference type="PANTHER" id="PTHR33492">
    <property type="entry name" value="OSJNBA0043A12.37 PROTEIN-RELATED"/>
    <property type="match status" value="1"/>
</dbReference>
<feature type="compositionally biased region" description="Low complexity" evidence="1">
    <location>
        <begin position="90"/>
        <end position="101"/>
    </location>
</feature>
<accession>A0AAD1ZLZ7</accession>
<feature type="compositionally biased region" description="Polar residues" evidence="1">
    <location>
        <begin position="33"/>
        <end position="43"/>
    </location>
</feature>
<gene>
    <name evidence="2" type="ORF">FPE_LOCUS19299</name>
</gene>
<evidence type="ECO:0000313" key="2">
    <source>
        <dbReference type="EMBL" id="CAI9771869.1"/>
    </source>
</evidence>
<protein>
    <submittedName>
        <fullName evidence="2">Uncharacterized protein</fullName>
    </submittedName>
</protein>
<evidence type="ECO:0000313" key="3">
    <source>
        <dbReference type="Proteomes" id="UP000834106"/>
    </source>
</evidence>
<sequence>MGASIRAVSIIPSTVCSHSPEVGNLIYRESTETTRPPQQSHQQPLGIVVSGGTSFIPPPIYIPSGGTPVSLEQQQQFEALNPKRPRHTTESTPSPSAPTTTIANPHPPQPKNSAASSSETTSSPSHSPLQFRSASFGQETSNPEEGAAFAVGDASTVATGRETTRADKDIEVAEFLNRHGVNRDAQTADTKWDNILGKFRKVYEWEREGEQEVGKSYFRLSPYERKLHRLPASFDEEVFEELAQFMGPRMRTPQNRGGVAFIPGGDETAYLSLPSTSLCLNHLH</sequence>
<evidence type="ECO:0000256" key="1">
    <source>
        <dbReference type="SAM" id="MobiDB-lite"/>
    </source>
</evidence>
<feature type="region of interest" description="Disordered" evidence="1">
    <location>
        <begin position="80"/>
        <end position="143"/>
    </location>
</feature>
<dbReference type="PANTHER" id="PTHR33492:SF9">
    <property type="entry name" value="GB|AAB80672.1"/>
    <property type="match status" value="1"/>
</dbReference>
<feature type="compositionally biased region" description="Polar residues" evidence="1">
    <location>
        <begin position="130"/>
        <end position="143"/>
    </location>
</feature>